<accession>A0A158A4T3</accession>
<comment type="caution">
    <text evidence="2">The sequence shown here is derived from an EMBL/GenBank/DDBJ whole genome shotgun (WGS) entry which is preliminary data.</text>
</comment>
<keyword evidence="1" id="KW-0472">Membrane</keyword>
<protein>
    <submittedName>
        <fullName evidence="2">Uncharacterized protein</fullName>
    </submittedName>
</protein>
<gene>
    <name evidence="2" type="ORF">AWB82_01712</name>
</gene>
<sequence length="218" mass="24421">MDTGNVSAIISAVSGISGVLFGNSFVAVKEWLVHRGERRKATEYLAIIVVSHLDRFANGCSHVAFDDGTAYGRPAGPDGEEFTPTTTPPVFQPLDIDVEWKVLPVDLMYAILRLPDQHEQLQSWLAGIAEFDDDYPDHTDYFRKRRREYASLGLQASDLARQLRKHVGMPLEDDPAPNGWNRDQELRELIRQIDAAQAEHNRRLAEVTAKTPAVSTPE</sequence>
<dbReference type="Proteomes" id="UP000054596">
    <property type="component" value="Unassembled WGS sequence"/>
</dbReference>
<dbReference type="EMBL" id="FCOJ02000009">
    <property type="protein sequence ID" value="SAK52705.1"/>
    <property type="molecule type" value="Genomic_DNA"/>
</dbReference>
<evidence type="ECO:0000313" key="2">
    <source>
        <dbReference type="EMBL" id="SAK52705.1"/>
    </source>
</evidence>
<dbReference type="OrthoDB" id="6883592at2"/>
<evidence type="ECO:0000313" key="3">
    <source>
        <dbReference type="Proteomes" id="UP000054596"/>
    </source>
</evidence>
<dbReference type="AlphaFoldDB" id="A0A158A4T3"/>
<feature type="transmembrane region" description="Helical" evidence="1">
    <location>
        <begin position="6"/>
        <end position="28"/>
    </location>
</feature>
<evidence type="ECO:0000256" key="1">
    <source>
        <dbReference type="SAM" id="Phobius"/>
    </source>
</evidence>
<proteinExistence type="predicted"/>
<name>A0A158A4T3_9BURK</name>
<keyword evidence="1" id="KW-1133">Transmembrane helix</keyword>
<keyword evidence="1" id="KW-0812">Transmembrane</keyword>
<organism evidence="2 3">
    <name type="scientific">Caballeronia glebae</name>
    <dbReference type="NCBI Taxonomy" id="1777143"/>
    <lineage>
        <taxon>Bacteria</taxon>
        <taxon>Pseudomonadati</taxon>
        <taxon>Pseudomonadota</taxon>
        <taxon>Betaproteobacteria</taxon>
        <taxon>Burkholderiales</taxon>
        <taxon>Burkholderiaceae</taxon>
        <taxon>Caballeronia</taxon>
    </lineage>
</organism>
<reference evidence="2" key="1">
    <citation type="submission" date="2016-01" db="EMBL/GenBank/DDBJ databases">
        <authorList>
            <person name="Peeters C."/>
        </authorList>
    </citation>
    <scope>NUCLEOTIDE SEQUENCE [LARGE SCALE GENOMIC DNA]</scope>
    <source>
        <strain evidence="2">LMG 29325</strain>
    </source>
</reference>
<keyword evidence="3" id="KW-1185">Reference proteome</keyword>